<keyword evidence="5" id="KW-1185">Reference proteome</keyword>
<evidence type="ECO:0000313" key="4">
    <source>
        <dbReference type="EMBL" id="MFD1122056.1"/>
    </source>
</evidence>
<name>A0ABW3PDU0_9PROT</name>
<reference evidence="5" key="1">
    <citation type="journal article" date="2019" name="Int. J. Syst. Evol. Microbiol.">
        <title>The Global Catalogue of Microorganisms (GCM) 10K type strain sequencing project: providing services to taxonomists for standard genome sequencing and annotation.</title>
        <authorList>
            <consortium name="The Broad Institute Genomics Platform"/>
            <consortium name="The Broad Institute Genome Sequencing Center for Infectious Disease"/>
            <person name="Wu L."/>
            <person name="Ma J."/>
        </authorList>
    </citation>
    <scope>NUCLEOTIDE SEQUENCE [LARGE SCALE GENOMIC DNA]</scope>
    <source>
        <strain evidence="5">CCUG 58411</strain>
    </source>
</reference>
<evidence type="ECO:0000256" key="2">
    <source>
        <dbReference type="SAM" id="SignalP"/>
    </source>
</evidence>
<dbReference type="Proteomes" id="UP001597206">
    <property type="component" value="Unassembled WGS sequence"/>
</dbReference>
<dbReference type="PROSITE" id="PS51257">
    <property type="entry name" value="PROKAR_LIPOPROTEIN"/>
    <property type="match status" value="1"/>
</dbReference>
<evidence type="ECO:0000313" key="5">
    <source>
        <dbReference type="Proteomes" id="UP001597206"/>
    </source>
</evidence>
<feature type="signal peptide" evidence="2">
    <location>
        <begin position="1"/>
        <end position="20"/>
    </location>
</feature>
<dbReference type="InterPro" id="IPR027367">
    <property type="entry name" value="Gly-zipper_YMGG"/>
</dbReference>
<dbReference type="RefSeq" id="WP_379031875.1">
    <property type="nucleotide sequence ID" value="NZ_JBHTLN010000001.1"/>
</dbReference>
<proteinExistence type="predicted"/>
<feature type="domain" description="YMGG-like Gly-zipper" evidence="3">
    <location>
        <begin position="69"/>
        <end position="109"/>
    </location>
</feature>
<sequence>MKSSTRIVCIGLAVALTGCATTPGGPSNMALPGTGKDFNLFRADDLSCRDFALGQIGSKSVNQQYNQSLAATTAVGTVIGAALGAAAGGGQGAAIGAGVGALSGGAIGADTAATSGDNAQQKYDNAYLQCMYAAGHKIPVPASMAKTYTQGTSSTQITRTQSTIGTPPVRSTYYPPPPPPPGYQR</sequence>
<gene>
    <name evidence="4" type="ORF">ACFQ2T_06045</name>
</gene>
<dbReference type="Pfam" id="PF13441">
    <property type="entry name" value="Gly-zipper_YMGG"/>
    <property type="match status" value="1"/>
</dbReference>
<accession>A0ABW3PDU0</accession>
<comment type="caution">
    <text evidence="4">The sequence shown here is derived from an EMBL/GenBank/DDBJ whole genome shotgun (WGS) entry which is preliminary data.</text>
</comment>
<evidence type="ECO:0000256" key="1">
    <source>
        <dbReference type="SAM" id="MobiDB-lite"/>
    </source>
</evidence>
<feature type="region of interest" description="Disordered" evidence="1">
    <location>
        <begin position="149"/>
        <end position="185"/>
    </location>
</feature>
<feature type="compositionally biased region" description="Low complexity" evidence="1">
    <location>
        <begin position="149"/>
        <end position="166"/>
    </location>
</feature>
<protein>
    <submittedName>
        <fullName evidence="4">YMGG-like glycine zipper-containing protein</fullName>
    </submittedName>
</protein>
<keyword evidence="2" id="KW-0732">Signal</keyword>
<evidence type="ECO:0000259" key="3">
    <source>
        <dbReference type="Pfam" id="PF13441"/>
    </source>
</evidence>
<organism evidence="4 5">
    <name type="scientific">Methylophilus flavus</name>
    <dbReference type="NCBI Taxonomy" id="640084"/>
    <lineage>
        <taxon>Bacteria</taxon>
        <taxon>Pseudomonadati</taxon>
        <taxon>Pseudomonadota</taxon>
        <taxon>Betaproteobacteria</taxon>
        <taxon>Nitrosomonadales</taxon>
        <taxon>Methylophilaceae</taxon>
        <taxon>Methylophilus</taxon>
    </lineage>
</organism>
<dbReference type="EMBL" id="JBHTLN010000001">
    <property type="protein sequence ID" value="MFD1122056.1"/>
    <property type="molecule type" value="Genomic_DNA"/>
</dbReference>
<feature type="compositionally biased region" description="Pro residues" evidence="1">
    <location>
        <begin position="174"/>
        <end position="185"/>
    </location>
</feature>
<feature type="chain" id="PRO_5046872792" evidence="2">
    <location>
        <begin position="21"/>
        <end position="185"/>
    </location>
</feature>